<evidence type="ECO:0000313" key="4">
    <source>
        <dbReference type="EMBL" id="ANS78474.1"/>
    </source>
</evidence>
<evidence type="ECO:0000256" key="1">
    <source>
        <dbReference type="ARBA" id="ARBA00022679"/>
    </source>
</evidence>
<evidence type="ECO:0000259" key="3">
    <source>
        <dbReference type="PROSITE" id="PS51186"/>
    </source>
</evidence>
<dbReference type="OrthoDB" id="3173333at2"/>
<dbReference type="RefSeq" id="WP_066637283.1">
    <property type="nucleotide sequence ID" value="NZ_CP014989.1"/>
</dbReference>
<dbReference type="CDD" id="cd04301">
    <property type="entry name" value="NAT_SF"/>
    <property type="match status" value="1"/>
</dbReference>
<dbReference type="PATRIC" id="fig|1758689.4.peg.1116"/>
<dbReference type="PROSITE" id="PS51186">
    <property type="entry name" value="GNAT"/>
    <property type="match status" value="1"/>
</dbReference>
<gene>
    <name evidence="4" type="ORF">SGUI_1078</name>
</gene>
<feature type="domain" description="N-acetyltransferase" evidence="3">
    <location>
        <begin position="9"/>
        <end position="171"/>
    </location>
</feature>
<dbReference type="KEGG" id="serj:SGUI_1078"/>
<evidence type="ECO:0000256" key="2">
    <source>
        <dbReference type="ARBA" id="ARBA00023315"/>
    </source>
</evidence>
<sequence>MSWSAPERVTVRDAEARDAAGCAAIYAPYVRETALTFETDPPDGAELARRIAAAQQRHAWLVAERDGSLLGYAYAGSYRPRRAYARTAETSVYLAHGLGGQGIGAHLYRALLDRLRELGYGTAVAGLTPPNPGSAALHRSLGFAQVGSFTRVGRKFGRWHGCDWWELALAEEVAEP</sequence>
<dbReference type="Proteomes" id="UP000092482">
    <property type="component" value="Chromosome"/>
</dbReference>
<dbReference type="SUPFAM" id="SSF55729">
    <property type="entry name" value="Acyl-CoA N-acyltransferases (Nat)"/>
    <property type="match status" value="1"/>
</dbReference>
<reference evidence="4 5" key="1">
    <citation type="submission" date="2016-03" db="EMBL/GenBank/DDBJ databases">
        <title>Shallow-sea hydrothermal system.</title>
        <authorList>
            <person name="Tang K."/>
        </authorList>
    </citation>
    <scope>NUCLEOTIDE SEQUENCE [LARGE SCALE GENOMIC DNA]</scope>
    <source>
        <strain evidence="4 5">JLT9</strain>
    </source>
</reference>
<accession>A0A1B1NAP3</accession>
<dbReference type="STRING" id="1758689.SGUI_1078"/>
<keyword evidence="1 4" id="KW-0808">Transferase</keyword>
<dbReference type="EMBL" id="CP014989">
    <property type="protein sequence ID" value="ANS78474.1"/>
    <property type="molecule type" value="Genomic_DNA"/>
</dbReference>
<dbReference type="Gene3D" id="3.40.630.30">
    <property type="match status" value="1"/>
</dbReference>
<dbReference type="InterPro" id="IPR000182">
    <property type="entry name" value="GNAT_dom"/>
</dbReference>
<protein>
    <submittedName>
        <fullName evidence="4">GCN5-related N-acetyltransferase</fullName>
    </submittedName>
</protein>
<name>A0A1B1NAP3_9MICO</name>
<dbReference type="InterPro" id="IPR016181">
    <property type="entry name" value="Acyl_CoA_acyltransferase"/>
</dbReference>
<dbReference type="Pfam" id="PF13420">
    <property type="entry name" value="Acetyltransf_4"/>
    <property type="match status" value="1"/>
</dbReference>
<dbReference type="AlphaFoldDB" id="A0A1B1NAP3"/>
<dbReference type="PANTHER" id="PTHR43072:SF23">
    <property type="entry name" value="UPF0039 PROTEIN C11D3.02C"/>
    <property type="match status" value="1"/>
</dbReference>
<dbReference type="GO" id="GO:0016747">
    <property type="term" value="F:acyltransferase activity, transferring groups other than amino-acyl groups"/>
    <property type="evidence" value="ECO:0007669"/>
    <property type="project" value="InterPro"/>
</dbReference>
<keyword evidence="5" id="KW-1185">Reference proteome</keyword>
<keyword evidence="2" id="KW-0012">Acyltransferase</keyword>
<evidence type="ECO:0000313" key="5">
    <source>
        <dbReference type="Proteomes" id="UP000092482"/>
    </source>
</evidence>
<organism evidence="4 5">
    <name type="scientific">Serinicoccus hydrothermalis</name>
    <dbReference type="NCBI Taxonomy" id="1758689"/>
    <lineage>
        <taxon>Bacteria</taxon>
        <taxon>Bacillati</taxon>
        <taxon>Actinomycetota</taxon>
        <taxon>Actinomycetes</taxon>
        <taxon>Micrococcales</taxon>
        <taxon>Ornithinimicrobiaceae</taxon>
        <taxon>Serinicoccus</taxon>
    </lineage>
</organism>
<proteinExistence type="predicted"/>
<dbReference type="PANTHER" id="PTHR43072">
    <property type="entry name" value="N-ACETYLTRANSFERASE"/>
    <property type="match status" value="1"/>
</dbReference>